<dbReference type="Proteomes" id="UP000321274">
    <property type="component" value="Unassembled WGS sequence"/>
</dbReference>
<organism evidence="2 3">
    <name type="scientific">Acinetobacter johnsonii</name>
    <dbReference type="NCBI Taxonomy" id="40214"/>
    <lineage>
        <taxon>Bacteria</taxon>
        <taxon>Pseudomonadati</taxon>
        <taxon>Pseudomonadota</taxon>
        <taxon>Gammaproteobacteria</taxon>
        <taxon>Moraxellales</taxon>
        <taxon>Moraxellaceae</taxon>
        <taxon>Acinetobacter</taxon>
    </lineage>
</organism>
<protein>
    <submittedName>
        <fullName evidence="2">Uncharacterized protein</fullName>
    </submittedName>
</protein>
<gene>
    <name evidence="2" type="ORF">AJO04nite_04870</name>
</gene>
<sequence length="48" mass="5602">MGSRHNNYLQLKLAGLVHNQTYCLKKKSSKVMKNNEKQKSKYKYNDAA</sequence>
<reference evidence="2 3" key="1">
    <citation type="submission" date="2019-07" db="EMBL/GenBank/DDBJ databases">
        <title>Whole genome shotgun sequence of Acinetobacter johnsonii NBRC 102197.</title>
        <authorList>
            <person name="Hosoyama A."/>
            <person name="Uohara A."/>
            <person name="Ohji S."/>
            <person name="Ichikawa N."/>
        </authorList>
    </citation>
    <scope>NUCLEOTIDE SEQUENCE [LARGE SCALE GENOMIC DNA]</scope>
    <source>
        <strain evidence="2 3">NBRC 102197</strain>
    </source>
</reference>
<evidence type="ECO:0000313" key="3">
    <source>
        <dbReference type="Proteomes" id="UP000321274"/>
    </source>
</evidence>
<comment type="caution">
    <text evidence="2">The sequence shown here is derived from an EMBL/GenBank/DDBJ whole genome shotgun (WGS) entry which is preliminary data.</text>
</comment>
<name>A0AAV3WC91_ACIJO</name>
<evidence type="ECO:0000313" key="2">
    <source>
        <dbReference type="EMBL" id="GEK43229.1"/>
    </source>
</evidence>
<proteinExistence type="predicted"/>
<feature type="region of interest" description="Disordered" evidence="1">
    <location>
        <begin position="27"/>
        <end position="48"/>
    </location>
</feature>
<dbReference type="EMBL" id="BJUJ01000007">
    <property type="protein sequence ID" value="GEK43229.1"/>
    <property type="molecule type" value="Genomic_DNA"/>
</dbReference>
<accession>A0AAV3WC91</accession>
<evidence type="ECO:0000256" key="1">
    <source>
        <dbReference type="SAM" id="MobiDB-lite"/>
    </source>
</evidence>
<dbReference type="AlphaFoldDB" id="A0AAV3WC91"/>